<dbReference type="PANTHER" id="PTHR15704:SF7">
    <property type="entry name" value="SUPERKILLER COMPLEX PROTEIN 3"/>
    <property type="match status" value="1"/>
</dbReference>
<protein>
    <submittedName>
        <fullName evidence="6">Tetratricopeptide repeat protein SKI3 isoform X1</fullName>
    </submittedName>
</protein>
<evidence type="ECO:0000256" key="1">
    <source>
        <dbReference type="ARBA" id="ARBA00022737"/>
    </source>
</evidence>
<dbReference type="SMR" id="A0A6J1F7C5"/>
<dbReference type="InterPro" id="IPR019734">
    <property type="entry name" value="TPR_rpt"/>
</dbReference>
<dbReference type="Proteomes" id="UP000504609">
    <property type="component" value="Unplaced"/>
</dbReference>
<reference evidence="6" key="1">
    <citation type="submission" date="2025-08" db="UniProtKB">
        <authorList>
            <consortium name="RefSeq"/>
        </authorList>
    </citation>
    <scope>IDENTIFICATION</scope>
    <source>
        <tissue evidence="6">Young leaves</tissue>
    </source>
</reference>
<gene>
    <name evidence="6" type="primary">LOC111442802</name>
</gene>
<dbReference type="RefSeq" id="XP_022936099.1">
    <property type="nucleotide sequence ID" value="XM_023080331.1"/>
</dbReference>
<name>A0A6J1F7C5_CUCMO</name>
<dbReference type="GO" id="GO:0055087">
    <property type="term" value="C:Ski complex"/>
    <property type="evidence" value="ECO:0007669"/>
    <property type="project" value="InterPro"/>
</dbReference>
<sequence>MVKETECCVVPGLSPAATEPEVEKAYHIEEEVAVEKDHVRESGTPCITSRQLQDTVNAHPDDPSSHFKLGIFLWENGGSHDKAVAADHFLKSAKLDPQNAAAFKYLGDYYATFSVDIERALKCYQRAVSLDVHDFHSGEALCDLLHREGKESLEVAICKEASSKSTRAFWAFRRLGYLQVFQKKWTEAVLSLQHAIRGYPSCADLWEALGLAYQRLGRFTAAIKSYARAIEIEGDRILAWVESGNIFLMLGLFKKGVEHFQRALEISPKSITAQFGLSSGLLGLAKECINRGAFKWASFLLEEASKVARGSTYLAGNLSCIWKLLGDIQHTYAKCYPWMEEDWGLCAESFRTSILSWKQTRSLALLSAKCSYQQALHLAPWEANIYTDIAITLDIISTLNGDSGSEFNSWQISEKMTLGALMLEGDNHEFWVAMGCISNHDALKQHAFIRALQLDGSLAGAWAYLGKLYRNRGEMQLARQAFNYARSIDPSLAIPWAGMSADLNISESTSDEAFESCLRAASILPVAEFQIGLAKLSLQAGHLSSPQVFGAIRQAVQLAPCYPESYNLNGLAFEAQLDYQSAVAAYRLAHLTTSHFSDRVPRSHVRDISINLARSLCMVGNFFEASQEYENLSKEGMLDIEGLQVYAFSLWKLGKNDQALSTVRTLASCISTMEKTRTAASVGFICRLLYSISGLDSAINSIMKMPTHFFRSSKVSFVVAAIHAIDGCDRLDSIVLSCRSCLQSHEEITKMHILIAFSKLIKHQTDNCLGFHSGVMHLRKALHAYPNSSLMRNLLGYLLLSNEERDDNHTATRCCNMLYGFDQQNKGLKSAYEIHGAGAVACYTIGTSHPRFSFPTCSYQCQNGIGTIRQLQKCLRQDPWNYDARYLLILNILQKAREERFPCHLRATIERLILVAFSNEPYFNKDTSHQYKKFQLLLCASEISLQGNDQIKCINYAKAASSISLPDNYLFYAHLLLCRAYAAENDSNNLRNEFIKCLDLKTDNYLGWVCLKFIASRYELHVESNSLELSFKKGSVESKDLQHMVIPVSGLVDGLISFWSQDFMAAEKYFAQACSSGHDDGCLLLCHGVTCMELAKQLCSPHFLRLAVNSLLKAQVISVVPIPMVSITLAQAEGSLGLKENWESGLRFEWFSWPPDMRPAELLFQMHLLAKQSKVGPDQLRVELCQSPLRWVLRAIHVNPSCMRYWKVLQSLWNEG</sequence>
<evidence type="ECO:0000313" key="6">
    <source>
        <dbReference type="RefSeq" id="XP_022936099.1"/>
    </source>
</evidence>
<dbReference type="KEGG" id="cmos:111442802"/>
<dbReference type="Gene3D" id="1.25.40.10">
    <property type="entry name" value="Tetratricopeptide repeat domain"/>
    <property type="match status" value="2"/>
</dbReference>
<evidence type="ECO:0000256" key="3">
    <source>
        <dbReference type="PROSITE-ProRule" id="PRU00339"/>
    </source>
</evidence>
<dbReference type="GO" id="GO:0006401">
    <property type="term" value="P:RNA catabolic process"/>
    <property type="evidence" value="ECO:0007669"/>
    <property type="project" value="InterPro"/>
</dbReference>
<evidence type="ECO:0000313" key="5">
    <source>
        <dbReference type="Proteomes" id="UP000504609"/>
    </source>
</evidence>
<feature type="repeat" description="TPR" evidence="3">
    <location>
        <begin position="203"/>
        <end position="236"/>
    </location>
</feature>
<dbReference type="InterPro" id="IPR001763">
    <property type="entry name" value="Rhodanese-like_dom"/>
</dbReference>
<dbReference type="PROSITE" id="PS50293">
    <property type="entry name" value="TPR_REGION"/>
    <property type="match status" value="1"/>
</dbReference>
<dbReference type="InterPro" id="IPR011990">
    <property type="entry name" value="TPR-like_helical_dom_sf"/>
</dbReference>
<feature type="repeat" description="TPR" evidence="3">
    <location>
        <begin position="237"/>
        <end position="270"/>
    </location>
</feature>
<keyword evidence="2 3" id="KW-0802">TPR repeat</keyword>
<dbReference type="SMART" id="SM00028">
    <property type="entry name" value="TPR"/>
    <property type="match status" value="7"/>
</dbReference>
<organism evidence="5 6">
    <name type="scientific">Cucurbita moschata</name>
    <name type="common">Winter crookneck squash</name>
    <name type="synonym">Cucurbita pepo var. moschata</name>
    <dbReference type="NCBI Taxonomy" id="3662"/>
    <lineage>
        <taxon>Eukaryota</taxon>
        <taxon>Viridiplantae</taxon>
        <taxon>Streptophyta</taxon>
        <taxon>Embryophyta</taxon>
        <taxon>Tracheophyta</taxon>
        <taxon>Spermatophyta</taxon>
        <taxon>Magnoliopsida</taxon>
        <taxon>eudicotyledons</taxon>
        <taxon>Gunneridae</taxon>
        <taxon>Pentapetalae</taxon>
        <taxon>rosids</taxon>
        <taxon>fabids</taxon>
        <taxon>Cucurbitales</taxon>
        <taxon>Cucurbitaceae</taxon>
        <taxon>Cucurbiteae</taxon>
        <taxon>Cucurbita</taxon>
    </lineage>
</organism>
<dbReference type="GeneID" id="111442802"/>
<dbReference type="Pfam" id="PF13432">
    <property type="entry name" value="TPR_16"/>
    <property type="match status" value="1"/>
</dbReference>
<feature type="repeat" description="TPR" evidence="3">
    <location>
        <begin position="459"/>
        <end position="492"/>
    </location>
</feature>
<dbReference type="PANTHER" id="PTHR15704">
    <property type="entry name" value="SUPERKILLER 3 PROTEIN-RELATED"/>
    <property type="match status" value="1"/>
</dbReference>
<accession>A0A6J1F7C5</accession>
<keyword evidence="5" id="KW-1185">Reference proteome</keyword>
<proteinExistence type="predicted"/>
<dbReference type="InterPro" id="IPR039226">
    <property type="entry name" value="Ski3/TTC37"/>
</dbReference>
<evidence type="ECO:0000256" key="2">
    <source>
        <dbReference type="ARBA" id="ARBA00022803"/>
    </source>
</evidence>
<dbReference type="AlphaFoldDB" id="A0A6J1F7C5"/>
<feature type="domain" description="Rhodanese" evidence="4">
    <location>
        <begin position="127"/>
        <end position="194"/>
    </location>
</feature>
<dbReference type="PROSITE" id="PS50206">
    <property type="entry name" value="RHODANESE_3"/>
    <property type="match status" value="1"/>
</dbReference>
<keyword evidence="1" id="KW-0677">Repeat</keyword>
<evidence type="ECO:0000259" key="4">
    <source>
        <dbReference type="PROSITE" id="PS50206"/>
    </source>
</evidence>
<dbReference type="SUPFAM" id="SSF48452">
    <property type="entry name" value="TPR-like"/>
    <property type="match status" value="3"/>
</dbReference>
<dbReference type="PROSITE" id="PS50005">
    <property type="entry name" value="TPR"/>
    <property type="match status" value="3"/>
</dbReference>